<dbReference type="SUPFAM" id="SSF48008">
    <property type="entry name" value="GntR ligand-binding domain-like"/>
    <property type="match status" value="1"/>
</dbReference>
<dbReference type="PROSITE" id="PS50949">
    <property type="entry name" value="HTH_GNTR"/>
    <property type="match status" value="1"/>
</dbReference>
<dbReference type="PANTHER" id="PTHR43537:SF45">
    <property type="entry name" value="GNTR FAMILY REGULATORY PROTEIN"/>
    <property type="match status" value="1"/>
</dbReference>
<evidence type="ECO:0000256" key="1">
    <source>
        <dbReference type="ARBA" id="ARBA00023015"/>
    </source>
</evidence>
<proteinExistence type="predicted"/>
<evidence type="ECO:0000313" key="6">
    <source>
        <dbReference type="EMBL" id="OUE28406.1"/>
    </source>
</evidence>
<dbReference type="Pfam" id="PF00392">
    <property type="entry name" value="GntR"/>
    <property type="match status" value="1"/>
</dbReference>
<comment type="caution">
    <text evidence="6">The sequence shown here is derived from an EMBL/GenBank/DDBJ whole genome shotgun (WGS) entry which is preliminary data.</text>
</comment>
<dbReference type="PANTHER" id="PTHR43537">
    <property type="entry name" value="TRANSCRIPTIONAL REGULATOR, GNTR FAMILY"/>
    <property type="match status" value="1"/>
</dbReference>
<gene>
    <name evidence="6" type="primary">ydfH_1</name>
    <name evidence="6" type="ORF">BFL36_01555</name>
</gene>
<evidence type="ECO:0000256" key="2">
    <source>
        <dbReference type="ARBA" id="ARBA00023125"/>
    </source>
</evidence>
<dbReference type="Gene3D" id="1.10.10.10">
    <property type="entry name" value="Winged helix-like DNA-binding domain superfamily/Winged helix DNA-binding domain"/>
    <property type="match status" value="1"/>
</dbReference>
<dbReference type="InterPro" id="IPR036388">
    <property type="entry name" value="WH-like_DNA-bd_sf"/>
</dbReference>
<protein>
    <submittedName>
        <fullName evidence="6">Putative HTH-type transcriptional regulator YdfH</fullName>
    </submittedName>
</protein>
<dbReference type="Pfam" id="PF07729">
    <property type="entry name" value="FCD"/>
    <property type="match status" value="1"/>
</dbReference>
<dbReference type="Proteomes" id="UP000195011">
    <property type="component" value="Unassembled WGS sequence"/>
</dbReference>
<evidence type="ECO:0000259" key="5">
    <source>
        <dbReference type="PROSITE" id="PS50949"/>
    </source>
</evidence>
<dbReference type="GO" id="GO:0003677">
    <property type="term" value="F:DNA binding"/>
    <property type="evidence" value="ECO:0007669"/>
    <property type="project" value="UniProtKB-KW"/>
</dbReference>
<evidence type="ECO:0000313" key="7">
    <source>
        <dbReference type="Proteomes" id="UP000195011"/>
    </source>
</evidence>
<keyword evidence="1" id="KW-0805">Transcription regulation</keyword>
<name>A0A251YVX2_9MICO</name>
<evidence type="ECO:0000256" key="3">
    <source>
        <dbReference type="ARBA" id="ARBA00023163"/>
    </source>
</evidence>
<dbReference type="GO" id="GO:0003700">
    <property type="term" value="F:DNA-binding transcription factor activity"/>
    <property type="evidence" value="ECO:0007669"/>
    <property type="project" value="InterPro"/>
</dbReference>
<dbReference type="InterPro" id="IPR000524">
    <property type="entry name" value="Tscrpt_reg_HTH_GntR"/>
</dbReference>
<dbReference type="InterPro" id="IPR036390">
    <property type="entry name" value="WH_DNA-bd_sf"/>
</dbReference>
<dbReference type="SUPFAM" id="SSF46785">
    <property type="entry name" value="Winged helix' DNA-binding domain"/>
    <property type="match status" value="1"/>
</dbReference>
<dbReference type="InterPro" id="IPR011711">
    <property type="entry name" value="GntR_C"/>
</dbReference>
<dbReference type="AlphaFoldDB" id="A0A251YVX2"/>
<dbReference type="InterPro" id="IPR008920">
    <property type="entry name" value="TF_FadR/GntR_C"/>
</dbReference>
<dbReference type="Gene3D" id="1.20.120.530">
    <property type="entry name" value="GntR ligand-binding domain-like"/>
    <property type="match status" value="1"/>
</dbReference>
<keyword evidence="3" id="KW-0804">Transcription</keyword>
<feature type="compositionally biased region" description="Basic and acidic residues" evidence="4">
    <location>
        <begin position="219"/>
        <end position="249"/>
    </location>
</feature>
<feature type="region of interest" description="Disordered" evidence="4">
    <location>
        <begin position="218"/>
        <end position="262"/>
    </location>
</feature>
<evidence type="ECO:0000256" key="4">
    <source>
        <dbReference type="SAM" id="MobiDB-lite"/>
    </source>
</evidence>
<accession>A0A251YVX2</accession>
<reference evidence="6 7" key="1">
    <citation type="submission" date="2016-08" db="EMBL/GenBank/DDBJ databases">
        <title>Genome sequence of Clavibacter michiganensis spp strain CFBP8017.</title>
        <authorList>
            <person name="Thapa S.P."/>
            <person name="Coaker G."/>
            <person name="Jacques M.-A."/>
        </authorList>
    </citation>
    <scope>NUCLEOTIDE SEQUENCE [LARGE SCALE GENOMIC DNA]</scope>
    <source>
        <strain evidence="6">CFBP8017</strain>
    </source>
</reference>
<organism evidence="6 7">
    <name type="scientific">Clavibacter michiganensis</name>
    <dbReference type="NCBI Taxonomy" id="28447"/>
    <lineage>
        <taxon>Bacteria</taxon>
        <taxon>Bacillati</taxon>
        <taxon>Actinomycetota</taxon>
        <taxon>Actinomycetes</taxon>
        <taxon>Micrococcales</taxon>
        <taxon>Microbacteriaceae</taxon>
        <taxon>Clavibacter</taxon>
    </lineage>
</organism>
<keyword evidence="2" id="KW-0238">DNA-binding</keyword>
<feature type="domain" description="HTH gntR-type" evidence="5">
    <location>
        <begin position="13"/>
        <end position="80"/>
    </location>
</feature>
<dbReference type="SMART" id="SM00345">
    <property type="entry name" value="HTH_GNTR"/>
    <property type="match status" value="1"/>
</dbReference>
<dbReference type="CDD" id="cd07377">
    <property type="entry name" value="WHTH_GntR"/>
    <property type="match status" value="1"/>
</dbReference>
<dbReference type="SMART" id="SM00895">
    <property type="entry name" value="FCD"/>
    <property type="match status" value="1"/>
</dbReference>
<sequence length="262" mass="28464">MSLSALRPAPPRASLREHVHQALSAAIVSGELEPGTLITVPTLAVRFDVSATPVREAVLELEKRGFVETVRNKGFRVTAVSDEELGHLVQVRQLLEAPAMERLAGRVPEDALPVLEALADRIERGARDGDLRAYLEADQEFHLSLTRMLGNPVLTDSIADLRSRTRLVGLASMKESRHLDDSAAEHHELLRALVRGDGREAHAVMVRHIRHATGWWAGHGEEDGDAHVDVGPDVAGRRAADPAAEHDAETAAEPAAVSVPRR</sequence>
<dbReference type="EMBL" id="MDJY01000010">
    <property type="protein sequence ID" value="OUE28406.1"/>
    <property type="molecule type" value="Genomic_DNA"/>
</dbReference>
<dbReference type="RefSeq" id="WP_241534757.1">
    <property type="nucleotide sequence ID" value="NZ_MDJY01000010.1"/>
</dbReference>